<dbReference type="PROSITE" id="PS52016">
    <property type="entry name" value="TONB_DEPENDENT_REC_3"/>
    <property type="match status" value="1"/>
</dbReference>
<keyword evidence="5 7" id="KW-0472">Membrane</keyword>
<evidence type="ECO:0000259" key="9">
    <source>
        <dbReference type="Pfam" id="PF07715"/>
    </source>
</evidence>
<dbReference type="NCBIfam" id="TIGR04057">
    <property type="entry name" value="SusC_RagA_signa"/>
    <property type="match status" value="1"/>
</dbReference>
<evidence type="ECO:0000256" key="4">
    <source>
        <dbReference type="ARBA" id="ARBA00022692"/>
    </source>
</evidence>
<dbReference type="SUPFAM" id="SSF56935">
    <property type="entry name" value="Porins"/>
    <property type="match status" value="1"/>
</dbReference>
<dbReference type="Gene3D" id="2.60.40.1120">
    <property type="entry name" value="Carboxypeptidase-like, regulatory domain"/>
    <property type="match status" value="1"/>
</dbReference>
<dbReference type="Gene3D" id="2.40.170.20">
    <property type="entry name" value="TonB-dependent receptor, beta-barrel domain"/>
    <property type="match status" value="1"/>
</dbReference>
<keyword evidence="4 7" id="KW-0812">Transmembrane</keyword>
<organism evidence="10 11">
    <name type="scientific">Parapedobacter composti</name>
    <dbReference type="NCBI Taxonomy" id="623281"/>
    <lineage>
        <taxon>Bacteria</taxon>
        <taxon>Pseudomonadati</taxon>
        <taxon>Bacteroidota</taxon>
        <taxon>Sphingobacteriia</taxon>
        <taxon>Sphingobacteriales</taxon>
        <taxon>Sphingobacteriaceae</taxon>
        <taxon>Parapedobacter</taxon>
    </lineage>
</organism>
<dbReference type="GO" id="GO:0009279">
    <property type="term" value="C:cell outer membrane"/>
    <property type="evidence" value="ECO:0007669"/>
    <property type="project" value="UniProtKB-SubCell"/>
</dbReference>
<dbReference type="Pfam" id="PF13715">
    <property type="entry name" value="CarbopepD_reg_2"/>
    <property type="match status" value="1"/>
</dbReference>
<evidence type="ECO:0000256" key="1">
    <source>
        <dbReference type="ARBA" id="ARBA00004571"/>
    </source>
</evidence>
<gene>
    <name evidence="10" type="ORF">SAMN05421747_11412</name>
</gene>
<dbReference type="InterPro" id="IPR008969">
    <property type="entry name" value="CarboxyPept-like_regulatory"/>
</dbReference>
<evidence type="ECO:0000256" key="5">
    <source>
        <dbReference type="ARBA" id="ARBA00023136"/>
    </source>
</evidence>
<evidence type="ECO:0000256" key="8">
    <source>
        <dbReference type="SAM" id="SignalP"/>
    </source>
</evidence>
<sequence length="1086" mass="122772">MKGKIIVLCWLLLWSGWSVAQQSNILRGSISDEQGNPLAGATVFIENQDKRNLKGSSTDANGLFQLEVPNQPDLTVVFSCIGFQTQRIPYSGQRALQIRLKMADMQIDEVTIEARGTKQINSMGISYRDQVSSTERFDLKEVETMPFASIEEGLQGRMANVDIVTSADPGARNSIRIRGTSSLNANADPLIVIDGVPYPTTIQDGFDFATANDEDFGALVNISPNDIESIEVLKDAAATAIWGSQGANGVLLFTTKRGRSGKTRISFSSKLDMRREPDPIPLLDGNQYVSLIQDAVWNSVNDLGYAAGSGYLDLLYNTNEINFNPDWVYFDEYNQNTQWVNHVNQLGYFVDNSLSISGGGDKATYRLSLGMLDDVGTTIGTDLKRYNALLAVNYRFSNKLEVMADMAYTRSNQNNSWTAGGLASPRGIAMTRMPNMSPWVIGANGQPTNEYFTPRVNFQGGFEEGSMANKVYNPVAMVHESVNRTNSENARANFRLRYDVVPSLQYHGMVGFDMRSSKNRRFLPQSVTGVSWVNEYFNQASDRITDALNLTTENRFLYNKLFGEDHNLIGNAILRTTEELSYPYSSETSGNASSGMSDPALGGNVVSIASDFSAIRRIAGIANVFYSYKGKYNINGGYTWEANNSIGREHRWGRFPAVGAAWLFGDEPFMQRLNFFDLAKLRYSWGRTGNAPSGAWRYLGTFSPLVPGYMDMPAIRPQRMQLENLRWETITQSNFGLELAMLDNRLFVTMERYDRRTTDVLHRDVRIPGSTGFSQLAWFNSGELYNRGWELIVNYDVIRKSDWGLQMMLNFSRNQNEVVELPENMQFENYVFDNKRYAHRIVEGNPVGSFYGYRYLGVYQNQDETYARDLNGNLIYNLNGEPVFMTYNNQRQAYPGDARYADINGDGVIDQYDIVYLGNAMPLFTGGLSLTLRYKGFTLSSFFHGRFGNKVVNEARMNTEDMRGTSNQSQAVLRRWRHEGDQTDIPRALFGEGYNILGSDRFVEDASFVRLRNLSLRYSLPKPFLQRFNIQRFDVFMTIQDLITWTNYTGMDPEVSLRPNDVYMLSRDNASTPRPRRYAVGLMFDF</sequence>
<protein>
    <submittedName>
        <fullName evidence="10">TonB-linked outer membrane protein, SusC/RagA family</fullName>
    </submittedName>
</protein>
<dbReference type="InterPro" id="IPR023996">
    <property type="entry name" value="TonB-dep_OMP_SusC/RagA"/>
</dbReference>
<comment type="similarity">
    <text evidence="7">Belongs to the TonB-dependent receptor family.</text>
</comment>
<dbReference type="InterPro" id="IPR036942">
    <property type="entry name" value="Beta-barrel_TonB_sf"/>
</dbReference>
<dbReference type="InterPro" id="IPR037066">
    <property type="entry name" value="Plug_dom_sf"/>
</dbReference>
<keyword evidence="3 7" id="KW-1134">Transmembrane beta strand</keyword>
<keyword evidence="8" id="KW-0732">Signal</keyword>
<dbReference type="PROSITE" id="PS00018">
    <property type="entry name" value="EF_HAND_1"/>
    <property type="match status" value="1"/>
</dbReference>
<dbReference type="Proteomes" id="UP000199577">
    <property type="component" value="Unassembled WGS sequence"/>
</dbReference>
<dbReference type="InterPro" id="IPR018247">
    <property type="entry name" value="EF_Hand_1_Ca_BS"/>
</dbReference>
<keyword evidence="11" id="KW-1185">Reference proteome</keyword>
<dbReference type="Pfam" id="PF07715">
    <property type="entry name" value="Plug"/>
    <property type="match status" value="1"/>
</dbReference>
<reference evidence="10 11" key="1">
    <citation type="submission" date="2016-10" db="EMBL/GenBank/DDBJ databases">
        <authorList>
            <person name="de Groot N.N."/>
        </authorList>
    </citation>
    <scope>NUCLEOTIDE SEQUENCE [LARGE SCALE GENOMIC DNA]</scope>
    <source>
        <strain evidence="10 11">DSM 22900</strain>
    </source>
</reference>
<proteinExistence type="inferred from homology"/>
<dbReference type="InterPro" id="IPR039426">
    <property type="entry name" value="TonB-dep_rcpt-like"/>
</dbReference>
<dbReference type="STRING" id="623281.SAMN05421747_11412"/>
<dbReference type="InterPro" id="IPR023997">
    <property type="entry name" value="TonB-dep_OMP_SusC/RagA_CS"/>
</dbReference>
<keyword evidence="6 7" id="KW-0998">Cell outer membrane</keyword>
<dbReference type="OrthoDB" id="1019466at2"/>
<dbReference type="SUPFAM" id="SSF49464">
    <property type="entry name" value="Carboxypeptidase regulatory domain-like"/>
    <property type="match status" value="1"/>
</dbReference>
<comment type="subcellular location">
    <subcellularLocation>
        <location evidence="1 7">Cell outer membrane</location>
        <topology evidence="1 7">Multi-pass membrane protein</topology>
    </subcellularLocation>
</comment>
<evidence type="ECO:0000256" key="7">
    <source>
        <dbReference type="PROSITE-ProRule" id="PRU01360"/>
    </source>
</evidence>
<dbReference type="EMBL" id="FOLL01000014">
    <property type="protein sequence ID" value="SFC54096.1"/>
    <property type="molecule type" value="Genomic_DNA"/>
</dbReference>
<evidence type="ECO:0000256" key="3">
    <source>
        <dbReference type="ARBA" id="ARBA00022452"/>
    </source>
</evidence>
<keyword evidence="2 7" id="KW-0813">Transport</keyword>
<dbReference type="RefSeq" id="WP_090974228.1">
    <property type="nucleotide sequence ID" value="NZ_FOLL01000014.1"/>
</dbReference>
<accession>A0A1I1K033</accession>
<evidence type="ECO:0000256" key="2">
    <source>
        <dbReference type="ARBA" id="ARBA00022448"/>
    </source>
</evidence>
<dbReference type="InterPro" id="IPR012910">
    <property type="entry name" value="Plug_dom"/>
</dbReference>
<dbReference type="NCBIfam" id="TIGR04056">
    <property type="entry name" value="OMP_RagA_SusC"/>
    <property type="match status" value="1"/>
</dbReference>
<feature type="domain" description="TonB-dependent receptor plug" evidence="9">
    <location>
        <begin position="128"/>
        <end position="250"/>
    </location>
</feature>
<evidence type="ECO:0000313" key="11">
    <source>
        <dbReference type="Proteomes" id="UP000199577"/>
    </source>
</evidence>
<evidence type="ECO:0000313" key="10">
    <source>
        <dbReference type="EMBL" id="SFC54096.1"/>
    </source>
</evidence>
<feature type="chain" id="PRO_5011606260" evidence="8">
    <location>
        <begin position="21"/>
        <end position="1086"/>
    </location>
</feature>
<dbReference type="AlphaFoldDB" id="A0A1I1K033"/>
<dbReference type="Gene3D" id="2.170.130.10">
    <property type="entry name" value="TonB-dependent receptor, plug domain"/>
    <property type="match status" value="1"/>
</dbReference>
<name>A0A1I1K033_9SPHI</name>
<evidence type="ECO:0000256" key="6">
    <source>
        <dbReference type="ARBA" id="ARBA00023237"/>
    </source>
</evidence>
<feature type="signal peptide" evidence="8">
    <location>
        <begin position="1"/>
        <end position="20"/>
    </location>
</feature>